<keyword evidence="2" id="KW-1185">Reference proteome</keyword>
<dbReference type="Proteomes" id="UP000706039">
    <property type="component" value="Unassembled WGS sequence"/>
</dbReference>
<comment type="caution">
    <text evidence="1">The sequence shown here is derived from an EMBL/GenBank/DDBJ whole genome shotgun (WGS) entry which is preliminary data.</text>
</comment>
<dbReference type="InterPro" id="IPR027417">
    <property type="entry name" value="P-loop_NTPase"/>
</dbReference>
<dbReference type="InterPro" id="IPR017746">
    <property type="entry name" value="Cellulose_synthase_operon_BcsQ"/>
</dbReference>
<evidence type="ECO:0000313" key="1">
    <source>
        <dbReference type="EMBL" id="MBY8824376.1"/>
    </source>
</evidence>
<protein>
    <submittedName>
        <fullName evidence="1">ATPase</fullName>
    </submittedName>
</protein>
<organism evidence="1 2">
    <name type="scientific">Sphingomonas colocasiae</name>
    <dbReference type="NCBI Taxonomy" id="1848973"/>
    <lineage>
        <taxon>Bacteria</taxon>
        <taxon>Pseudomonadati</taxon>
        <taxon>Pseudomonadota</taxon>
        <taxon>Alphaproteobacteria</taxon>
        <taxon>Sphingomonadales</taxon>
        <taxon>Sphingomonadaceae</taxon>
        <taxon>Sphingomonas</taxon>
    </lineage>
</organism>
<reference evidence="1 2" key="1">
    <citation type="submission" date="2021-08" db="EMBL/GenBank/DDBJ databases">
        <authorList>
            <person name="Tuo L."/>
        </authorList>
    </citation>
    <scope>NUCLEOTIDE SEQUENCE [LARGE SCALE GENOMIC DNA]</scope>
    <source>
        <strain evidence="1 2">JCM 31229</strain>
    </source>
</reference>
<sequence>MMLILFHSPKGGVGSTFLTAQLAMHLAERGHQVTAIDFTYQDSLKLHFGMLPSQTVAGMTYAPGDTMVVGGVELLNGHAITEDRRFLDVLEQDDPGLFDPHRITLLDIASGSRALKTRLLSHCDLHICPLLPFAGSLATLPLVEPGTPVAQLEKTAFVLNQLDDTRRLSRHSHSFIRELLGDSLLGTVRRDEAVNEALAMFEPIPKFAPSSVVRIDLDRLTHAVERRLGLVADEDAGAASLQI</sequence>
<dbReference type="Gene3D" id="3.40.50.300">
    <property type="entry name" value="P-loop containing nucleotide triphosphate hydrolases"/>
    <property type="match status" value="1"/>
</dbReference>
<dbReference type="InterPro" id="IPR050678">
    <property type="entry name" value="DNA_Partitioning_ATPase"/>
</dbReference>
<dbReference type="SUPFAM" id="SSF52540">
    <property type="entry name" value="P-loop containing nucleoside triphosphate hydrolases"/>
    <property type="match status" value="1"/>
</dbReference>
<name>A0ABS7PSY7_9SPHN</name>
<proteinExistence type="predicted"/>
<gene>
    <name evidence="1" type="ORF">K7G82_18875</name>
</gene>
<dbReference type="Pfam" id="PF06564">
    <property type="entry name" value="CBP_BcsQ"/>
    <property type="match status" value="1"/>
</dbReference>
<dbReference type="PANTHER" id="PTHR13696:SF99">
    <property type="entry name" value="COBYRINIC ACID AC-DIAMIDE SYNTHASE"/>
    <property type="match status" value="1"/>
</dbReference>
<evidence type="ECO:0000313" key="2">
    <source>
        <dbReference type="Proteomes" id="UP000706039"/>
    </source>
</evidence>
<accession>A0ABS7PSY7</accession>
<dbReference type="EMBL" id="JAINVV010000009">
    <property type="protein sequence ID" value="MBY8824376.1"/>
    <property type="molecule type" value="Genomic_DNA"/>
</dbReference>
<dbReference type="PANTHER" id="PTHR13696">
    <property type="entry name" value="P-LOOP CONTAINING NUCLEOSIDE TRIPHOSPHATE HYDROLASE"/>
    <property type="match status" value="1"/>
</dbReference>